<proteinExistence type="predicted"/>
<dbReference type="RefSeq" id="WP_043579177.1">
    <property type="nucleotide sequence ID" value="NZ_KN214208.1"/>
</dbReference>
<dbReference type="Pfam" id="PF19054">
    <property type="entry name" value="DUF5753"/>
    <property type="match status" value="1"/>
</dbReference>
<feature type="non-terminal residue" evidence="2">
    <location>
        <position position="1"/>
    </location>
</feature>
<dbReference type="Proteomes" id="UP000029737">
    <property type="component" value="Unassembled WGS sequence"/>
</dbReference>
<evidence type="ECO:0000313" key="2">
    <source>
        <dbReference type="EMBL" id="KGI79280.1"/>
    </source>
</evidence>
<comment type="caution">
    <text evidence="2">The sequence shown here is derived from an EMBL/GenBank/DDBJ whole genome shotgun (WGS) entry which is preliminary data.</text>
</comment>
<gene>
    <name evidence="2" type="ORF">IL38_24555</name>
</gene>
<protein>
    <recommendedName>
        <fullName evidence="1">DUF5753 domain-containing protein</fullName>
    </recommendedName>
</protein>
<dbReference type="EMBL" id="JPMV01000083">
    <property type="protein sequence ID" value="KGI79280.1"/>
    <property type="molecule type" value="Genomic_DNA"/>
</dbReference>
<evidence type="ECO:0000259" key="1">
    <source>
        <dbReference type="Pfam" id="PF19054"/>
    </source>
</evidence>
<evidence type="ECO:0000313" key="3">
    <source>
        <dbReference type="Proteomes" id="UP000029737"/>
    </source>
</evidence>
<accession>A0ABR4WXY9</accession>
<name>A0ABR4WXY9_9ACTN</name>
<sequence length="170" mass="18589">PVREPVRTASRGRCRVSAPTFRGAVQRGPQRRVAIRVGRRDVLTRRRPPSLVAIVMEGALREPIGGREVMTDQLHQLLKLSELDNVTIQVVRSGSTEWTPAHAGPFILFEFPKAAPIVHVEHLSSSAFLSNAGDVRTYSDAATNLRSAAMHPTDSAEFIATIADEMEANA</sequence>
<keyword evidence="3" id="KW-1185">Reference proteome</keyword>
<dbReference type="InterPro" id="IPR043917">
    <property type="entry name" value="DUF5753"/>
</dbReference>
<organism evidence="2 3">
    <name type="scientific">Actinopolyspora erythraea</name>
    <dbReference type="NCBI Taxonomy" id="414996"/>
    <lineage>
        <taxon>Bacteria</taxon>
        <taxon>Bacillati</taxon>
        <taxon>Actinomycetota</taxon>
        <taxon>Actinomycetes</taxon>
        <taxon>Actinopolysporales</taxon>
        <taxon>Actinopolysporaceae</taxon>
        <taxon>Actinopolyspora</taxon>
    </lineage>
</organism>
<reference evidence="2 3" key="1">
    <citation type="journal article" date="2014" name="PLoS ONE">
        <title>Identification and Characterization of a New Erythromycin Biosynthetic Gene Cluster in Actinopolyspora erythraea YIM90600, a Novel Erythronolide-Producing Halophilic Actinomycete Isolated from Salt Field.</title>
        <authorList>
            <person name="Chen D."/>
            <person name="Feng J."/>
            <person name="Huang L."/>
            <person name="Zhang Q."/>
            <person name="Wu J."/>
            <person name="Zhu X."/>
            <person name="Duan Y."/>
            <person name="Xu Z."/>
        </authorList>
    </citation>
    <scope>NUCLEOTIDE SEQUENCE [LARGE SCALE GENOMIC DNA]</scope>
    <source>
        <strain evidence="2 3">YIM90600</strain>
    </source>
</reference>
<feature type="domain" description="DUF5753" evidence="1">
    <location>
        <begin position="26"/>
        <end position="160"/>
    </location>
</feature>